<evidence type="ECO:0000256" key="13">
    <source>
        <dbReference type="ARBA" id="ARBA00023136"/>
    </source>
</evidence>
<dbReference type="Pfam" id="PF02743">
    <property type="entry name" value="dCache_1"/>
    <property type="match status" value="1"/>
</dbReference>
<reference evidence="16" key="1">
    <citation type="journal article" date="2020" name="mSystems">
        <title>Genome- and Community-Level Interaction Insights into Carbon Utilization and Element Cycling Functions of Hydrothermarchaeota in Hydrothermal Sediment.</title>
        <authorList>
            <person name="Zhou Z."/>
            <person name="Liu Y."/>
            <person name="Xu W."/>
            <person name="Pan J."/>
            <person name="Luo Z.H."/>
            <person name="Li M."/>
        </authorList>
    </citation>
    <scope>NUCLEOTIDE SEQUENCE [LARGE SCALE GENOMIC DNA]</scope>
    <source>
        <strain evidence="16">SpSt-456</strain>
    </source>
</reference>
<dbReference type="InterPro" id="IPR004358">
    <property type="entry name" value="Sig_transdc_His_kin-like_C"/>
</dbReference>
<dbReference type="InterPro" id="IPR005467">
    <property type="entry name" value="His_kinase_dom"/>
</dbReference>
<evidence type="ECO:0000256" key="11">
    <source>
        <dbReference type="ARBA" id="ARBA00022989"/>
    </source>
</evidence>
<dbReference type="SMART" id="SM00387">
    <property type="entry name" value="HATPase_c"/>
    <property type="match status" value="1"/>
</dbReference>
<dbReference type="SMART" id="SM00388">
    <property type="entry name" value="HisKA"/>
    <property type="match status" value="1"/>
</dbReference>
<dbReference type="InterPro" id="IPR036890">
    <property type="entry name" value="HATPase_C_sf"/>
</dbReference>
<dbReference type="InterPro" id="IPR003594">
    <property type="entry name" value="HATPase_dom"/>
</dbReference>
<dbReference type="AlphaFoldDB" id="A0A832A0Q0"/>
<organism evidence="16">
    <name type="scientific">Desulfacinum infernum</name>
    <dbReference type="NCBI Taxonomy" id="35837"/>
    <lineage>
        <taxon>Bacteria</taxon>
        <taxon>Pseudomonadati</taxon>
        <taxon>Thermodesulfobacteriota</taxon>
        <taxon>Syntrophobacteria</taxon>
        <taxon>Syntrophobacterales</taxon>
        <taxon>Syntrophobacteraceae</taxon>
        <taxon>Desulfacinum</taxon>
    </lineage>
</organism>
<dbReference type="InterPro" id="IPR003661">
    <property type="entry name" value="HisK_dim/P_dom"/>
</dbReference>
<keyword evidence="10" id="KW-0067">ATP-binding</keyword>
<sequence length="602" mass="67295">MITADERYYTSLRRNIMAIIITVALMPLLAMMAIAGYQFHTAYRHKVVDHLAALVDRHTMHIDSFLSEKLADISTLAAIKPLEKLQDPAEMEKILAMFQEKHRGVFVDLGLVDERGFQVAYAGPFRLTRAQYGDASWFQESIRQPFTVSDVFLGLRGLPHFIVAVRIESDGRLWVLRSTIDFVAFNRLVEDLRIGKTGQAFVVNAEGQFQTQPHARPGVDPQELLRIVRGETPKEIYSTAVEGLEIMRSSGNIYKMPTSPHGASWFEYTVPETQRRYLVFYQSLKGGRWYLFYLQELEDAFHDLYKARTLTLVVLALSALGVAVTAWALSRRVVQRIIQVDREKEMMNEQVIEAGKLASIGELAAGIAHEINNPVAIMVEEAGWIQDLLEDLERGDSLDVEEVRRSLQQIRTQGARCKEITHKLLSFARRTDPTVQQVQLNKLIREVVALVEQRARYAGVTIRTHLTDGLPWVAMSPSEMQQVLLNLINNALDAMEKSGGTLDITTRYEDGRVIVDVADTGEGIPQAILQRIFDPFFTTKPVGKGTGLGLSICYGIIRKLGGDISVNSAVGVGTTFHIYLPPGDGVVETPPAGSQTLSKEDS</sequence>
<keyword evidence="11 14" id="KW-1133">Transmembrane helix</keyword>
<evidence type="ECO:0000256" key="9">
    <source>
        <dbReference type="ARBA" id="ARBA00022777"/>
    </source>
</evidence>
<dbReference type="GO" id="GO:0000155">
    <property type="term" value="F:phosphorelay sensor kinase activity"/>
    <property type="evidence" value="ECO:0007669"/>
    <property type="project" value="InterPro"/>
</dbReference>
<comment type="catalytic activity">
    <reaction evidence="1">
        <text>ATP + protein L-histidine = ADP + protein N-phospho-L-histidine.</text>
        <dbReference type="EC" id="2.7.13.3"/>
    </reaction>
</comment>
<evidence type="ECO:0000256" key="10">
    <source>
        <dbReference type="ARBA" id="ARBA00022840"/>
    </source>
</evidence>
<dbReference type="InterPro" id="IPR036097">
    <property type="entry name" value="HisK_dim/P_sf"/>
</dbReference>
<dbReference type="Gene3D" id="1.10.287.130">
    <property type="match status" value="1"/>
</dbReference>
<dbReference type="SUPFAM" id="SSF47384">
    <property type="entry name" value="Homodimeric domain of signal transducing histidine kinase"/>
    <property type="match status" value="1"/>
</dbReference>
<keyword evidence="9 16" id="KW-0418">Kinase</keyword>
<evidence type="ECO:0000313" key="16">
    <source>
        <dbReference type="EMBL" id="HFK95696.1"/>
    </source>
</evidence>
<dbReference type="PROSITE" id="PS50109">
    <property type="entry name" value="HIS_KIN"/>
    <property type="match status" value="1"/>
</dbReference>
<accession>A0A832A0Q0</accession>
<evidence type="ECO:0000256" key="8">
    <source>
        <dbReference type="ARBA" id="ARBA00022741"/>
    </source>
</evidence>
<keyword evidence="8" id="KW-0547">Nucleotide-binding</keyword>
<dbReference type="PANTHER" id="PTHR43065:SF46">
    <property type="entry name" value="C4-DICARBOXYLATE TRANSPORT SENSOR PROTEIN DCTB"/>
    <property type="match status" value="1"/>
</dbReference>
<dbReference type="Gene3D" id="3.30.450.20">
    <property type="entry name" value="PAS domain"/>
    <property type="match status" value="1"/>
</dbReference>
<evidence type="ECO:0000256" key="5">
    <source>
        <dbReference type="ARBA" id="ARBA00022553"/>
    </source>
</evidence>
<proteinExistence type="predicted"/>
<dbReference type="Pfam" id="PF02518">
    <property type="entry name" value="HATPase_c"/>
    <property type="match status" value="1"/>
</dbReference>
<dbReference type="GO" id="GO:0005886">
    <property type="term" value="C:plasma membrane"/>
    <property type="evidence" value="ECO:0007669"/>
    <property type="project" value="UniProtKB-SubCell"/>
</dbReference>
<feature type="domain" description="Histidine kinase" evidence="15">
    <location>
        <begin position="366"/>
        <end position="584"/>
    </location>
</feature>
<dbReference type="PRINTS" id="PR00344">
    <property type="entry name" value="BCTRLSENSOR"/>
</dbReference>
<dbReference type="SUPFAM" id="SSF55874">
    <property type="entry name" value="ATPase domain of HSP90 chaperone/DNA topoisomerase II/histidine kinase"/>
    <property type="match status" value="1"/>
</dbReference>
<keyword evidence="7 14" id="KW-0812">Transmembrane</keyword>
<feature type="transmembrane region" description="Helical" evidence="14">
    <location>
        <begin position="16"/>
        <end position="37"/>
    </location>
</feature>
<gene>
    <name evidence="16" type="ORF">ENS06_00020</name>
</gene>
<dbReference type="GO" id="GO:0005524">
    <property type="term" value="F:ATP binding"/>
    <property type="evidence" value="ECO:0007669"/>
    <property type="project" value="UniProtKB-KW"/>
</dbReference>
<feature type="transmembrane region" description="Helical" evidence="14">
    <location>
        <begin position="310"/>
        <end position="329"/>
    </location>
</feature>
<name>A0A832A0Q0_9BACT</name>
<evidence type="ECO:0000256" key="12">
    <source>
        <dbReference type="ARBA" id="ARBA00023012"/>
    </source>
</evidence>
<evidence type="ECO:0000256" key="2">
    <source>
        <dbReference type="ARBA" id="ARBA00004651"/>
    </source>
</evidence>
<keyword evidence="6" id="KW-0808">Transferase</keyword>
<evidence type="ECO:0000256" key="1">
    <source>
        <dbReference type="ARBA" id="ARBA00000085"/>
    </source>
</evidence>
<dbReference type="CDD" id="cd00082">
    <property type="entry name" value="HisKA"/>
    <property type="match status" value="1"/>
</dbReference>
<protein>
    <recommendedName>
        <fullName evidence="3">histidine kinase</fullName>
        <ecNumber evidence="3">2.7.13.3</ecNumber>
    </recommendedName>
</protein>
<keyword evidence="5" id="KW-0597">Phosphoprotein</keyword>
<keyword evidence="4" id="KW-1003">Cell membrane</keyword>
<dbReference type="EC" id="2.7.13.3" evidence="3"/>
<dbReference type="InterPro" id="IPR033479">
    <property type="entry name" value="dCache_1"/>
</dbReference>
<evidence type="ECO:0000256" key="3">
    <source>
        <dbReference type="ARBA" id="ARBA00012438"/>
    </source>
</evidence>
<evidence type="ECO:0000256" key="14">
    <source>
        <dbReference type="SAM" id="Phobius"/>
    </source>
</evidence>
<evidence type="ECO:0000259" key="15">
    <source>
        <dbReference type="PROSITE" id="PS50109"/>
    </source>
</evidence>
<keyword evidence="12" id="KW-0902">Two-component regulatory system</keyword>
<comment type="caution">
    <text evidence="16">The sequence shown here is derived from an EMBL/GenBank/DDBJ whole genome shotgun (WGS) entry which is preliminary data.</text>
</comment>
<dbReference type="PANTHER" id="PTHR43065">
    <property type="entry name" value="SENSOR HISTIDINE KINASE"/>
    <property type="match status" value="1"/>
</dbReference>
<evidence type="ECO:0000256" key="7">
    <source>
        <dbReference type="ARBA" id="ARBA00022692"/>
    </source>
</evidence>
<evidence type="ECO:0000256" key="4">
    <source>
        <dbReference type="ARBA" id="ARBA00022475"/>
    </source>
</evidence>
<dbReference type="EMBL" id="DSTK01000001">
    <property type="protein sequence ID" value="HFK95696.1"/>
    <property type="molecule type" value="Genomic_DNA"/>
</dbReference>
<comment type="subcellular location">
    <subcellularLocation>
        <location evidence="2">Cell membrane</location>
        <topology evidence="2">Multi-pass membrane protein</topology>
    </subcellularLocation>
</comment>
<dbReference type="Pfam" id="PF00512">
    <property type="entry name" value="HisKA"/>
    <property type="match status" value="1"/>
</dbReference>
<dbReference type="Gene3D" id="3.30.565.10">
    <property type="entry name" value="Histidine kinase-like ATPase, C-terminal domain"/>
    <property type="match status" value="1"/>
</dbReference>
<keyword evidence="13 14" id="KW-0472">Membrane</keyword>
<evidence type="ECO:0000256" key="6">
    <source>
        <dbReference type="ARBA" id="ARBA00022679"/>
    </source>
</evidence>